<dbReference type="AlphaFoldDB" id="A0A9N8MI88"/>
<dbReference type="EMBL" id="CAJIMS010000001">
    <property type="protein sequence ID" value="CAD7809084.1"/>
    <property type="molecule type" value="Genomic_DNA"/>
</dbReference>
<evidence type="ECO:0000313" key="3">
    <source>
        <dbReference type="Proteomes" id="UP000662618"/>
    </source>
</evidence>
<dbReference type="Proteomes" id="UP000662618">
    <property type="component" value="Unassembled WGS sequence"/>
</dbReference>
<sequence>MVFKYLSLVTGFCYIILGLVIIFYKTSFASFDPTMILVFGIAIILYGTFRIWRGFLNLKNNNDEE</sequence>
<keyword evidence="1" id="KW-0472">Membrane</keyword>
<evidence type="ECO:0000256" key="1">
    <source>
        <dbReference type="SAM" id="Phobius"/>
    </source>
</evidence>
<feature type="transmembrane region" description="Helical" evidence="1">
    <location>
        <begin position="6"/>
        <end position="24"/>
    </location>
</feature>
<keyword evidence="3" id="KW-1185">Reference proteome</keyword>
<organism evidence="2 3">
    <name type="scientific">Chryseobacterium aquaeductus</name>
    <dbReference type="NCBI Taxonomy" id="2675056"/>
    <lineage>
        <taxon>Bacteria</taxon>
        <taxon>Pseudomonadati</taxon>
        <taxon>Bacteroidota</taxon>
        <taxon>Flavobacteriia</taxon>
        <taxon>Flavobacteriales</taxon>
        <taxon>Weeksellaceae</taxon>
        <taxon>Chryseobacterium group</taxon>
        <taxon>Chryseobacterium</taxon>
    </lineage>
</organism>
<gene>
    <name evidence="2" type="ORF">CHRY9390_01938</name>
</gene>
<feature type="transmembrane region" description="Helical" evidence="1">
    <location>
        <begin position="36"/>
        <end position="55"/>
    </location>
</feature>
<keyword evidence="1" id="KW-1133">Transmembrane helix</keyword>
<proteinExistence type="predicted"/>
<evidence type="ECO:0008006" key="4">
    <source>
        <dbReference type="Google" id="ProtNLM"/>
    </source>
</evidence>
<name>A0A9N8MI88_9FLAO</name>
<evidence type="ECO:0000313" key="2">
    <source>
        <dbReference type="EMBL" id="CAD7809084.1"/>
    </source>
</evidence>
<accession>A0A9N8MI88</accession>
<reference evidence="2" key="1">
    <citation type="submission" date="2020-12" db="EMBL/GenBank/DDBJ databases">
        <authorList>
            <person name="Rodrigo-Torres L."/>
            <person name="Arahal R. D."/>
            <person name="Lucena T."/>
        </authorList>
    </citation>
    <scope>NUCLEOTIDE SEQUENCE</scope>
    <source>
        <strain evidence="2">CECT 9390</strain>
    </source>
</reference>
<comment type="caution">
    <text evidence="2">The sequence shown here is derived from an EMBL/GenBank/DDBJ whole genome shotgun (WGS) entry which is preliminary data.</text>
</comment>
<keyword evidence="1" id="KW-0812">Transmembrane</keyword>
<protein>
    <recommendedName>
        <fullName evidence="4">C4-dicarboxylate ABC transporter</fullName>
    </recommendedName>
</protein>